<dbReference type="Gene3D" id="2.30.40.10">
    <property type="entry name" value="Urease, subunit C, domain 1"/>
    <property type="match status" value="1"/>
</dbReference>
<dbReference type="InterPro" id="IPR051781">
    <property type="entry name" value="Metallo-dep_Hydrolase"/>
</dbReference>
<comment type="caution">
    <text evidence="2">The sequence shown here is derived from an EMBL/GenBank/DDBJ whole genome shotgun (WGS) entry which is preliminary data.</text>
</comment>
<evidence type="ECO:0000259" key="1">
    <source>
        <dbReference type="Pfam" id="PF01979"/>
    </source>
</evidence>
<dbReference type="GO" id="GO:0016810">
    <property type="term" value="F:hydrolase activity, acting on carbon-nitrogen (but not peptide) bonds"/>
    <property type="evidence" value="ECO:0007669"/>
    <property type="project" value="InterPro"/>
</dbReference>
<dbReference type="Pfam" id="PF01979">
    <property type="entry name" value="Amidohydro_1"/>
    <property type="match status" value="1"/>
</dbReference>
<reference evidence="2" key="1">
    <citation type="submission" date="2019-04" db="EMBL/GenBank/DDBJ databases">
        <title>Evolution of Biomass-Degrading Anaerobic Consortia Revealed by Metagenomics.</title>
        <authorList>
            <person name="Peng X."/>
        </authorList>
    </citation>
    <scope>NUCLEOTIDE SEQUENCE</scope>
    <source>
        <strain evidence="2">SIG551</strain>
    </source>
</reference>
<dbReference type="SUPFAM" id="SSF51556">
    <property type="entry name" value="Metallo-dependent hydrolases"/>
    <property type="match status" value="1"/>
</dbReference>
<evidence type="ECO:0000313" key="2">
    <source>
        <dbReference type="EMBL" id="MBE6832134.1"/>
    </source>
</evidence>
<dbReference type="AlphaFoldDB" id="A0A928KV06"/>
<dbReference type="InterPro" id="IPR011059">
    <property type="entry name" value="Metal-dep_hydrolase_composite"/>
</dbReference>
<dbReference type="InterPro" id="IPR006680">
    <property type="entry name" value="Amidohydro-rel"/>
</dbReference>
<gene>
    <name evidence="2" type="ORF">E7512_00875</name>
</gene>
<dbReference type="Gene3D" id="3.20.20.140">
    <property type="entry name" value="Metal-dependent hydrolases"/>
    <property type="match status" value="1"/>
</dbReference>
<proteinExistence type="predicted"/>
<dbReference type="Proteomes" id="UP000754750">
    <property type="component" value="Unassembled WGS sequence"/>
</dbReference>
<dbReference type="EMBL" id="SVNY01000001">
    <property type="protein sequence ID" value="MBE6832134.1"/>
    <property type="molecule type" value="Genomic_DNA"/>
</dbReference>
<organism evidence="2 3">
    <name type="scientific">Faecalispora sporosphaeroides</name>
    <dbReference type="NCBI Taxonomy" id="1549"/>
    <lineage>
        <taxon>Bacteria</taxon>
        <taxon>Bacillati</taxon>
        <taxon>Bacillota</taxon>
        <taxon>Clostridia</taxon>
        <taxon>Eubacteriales</taxon>
        <taxon>Oscillospiraceae</taxon>
        <taxon>Faecalispora</taxon>
    </lineage>
</organism>
<dbReference type="CDD" id="cd01299">
    <property type="entry name" value="Met_dep_hydrolase_A"/>
    <property type="match status" value="1"/>
</dbReference>
<dbReference type="InterPro" id="IPR032466">
    <property type="entry name" value="Metal_Hydrolase"/>
</dbReference>
<dbReference type="RefSeq" id="WP_326839702.1">
    <property type="nucleotide sequence ID" value="NZ_SVNY01000001.1"/>
</dbReference>
<name>A0A928KV06_9FIRM</name>
<sequence>MILKAEHLILGDGKTVLEQGAVCVDSEGKIKSVGPSDQIERQNPGEEVRDYGEATILPGLFDMHVHFGYYYSQPGLSEYDDYMVAYYALKQAAYALDLGITTVRDLASPYNLCKKMRMAGEAGFIEVPRIFHTHTGICMTGGHGHEDGITEVDGVWPLRKEIRRQLRDGADWIKILTSNREDFPEFTQEELNAAVDECHRRGVKTAVHAGTQPAIQMCIDAGFDTIEHGTFMTLAQAEQMAENNQAWVPTITAYTYLYEYTKRLIEEGGDLSNPISARAVKDQAFFEPAANAYRDHFKSFYDTGVTVLAGSDMVLYGAPPLPIHQELAYMVEYGITPVQAVATATGNPSRVMGLEKVTGFLHPGLQADLLVVQGNAAEDIHALDQVLGVYLGGRRVREN</sequence>
<dbReference type="SUPFAM" id="SSF51338">
    <property type="entry name" value="Composite domain of metallo-dependent hydrolases"/>
    <property type="match status" value="1"/>
</dbReference>
<dbReference type="InterPro" id="IPR057744">
    <property type="entry name" value="OTAase-like"/>
</dbReference>
<protein>
    <submittedName>
        <fullName evidence="2">Amidohydrolase family protein</fullName>
    </submittedName>
</protein>
<accession>A0A928KV06</accession>
<feature type="domain" description="Amidohydrolase-related" evidence="1">
    <location>
        <begin position="55"/>
        <end position="396"/>
    </location>
</feature>
<evidence type="ECO:0000313" key="3">
    <source>
        <dbReference type="Proteomes" id="UP000754750"/>
    </source>
</evidence>
<dbReference type="PANTHER" id="PTHR43135:SF3">
    <property type="entry name" value="ALPHA-D-RIBOSE 1-METHYLPHOSPHONATE 5-TRIPHOSPHATE DIPHOSPHATASE"/>
    <property type="match status" value="1"/>
</dbReference>
<dbReference type="PANTHER" id="PTHR43135">
    <property type="entry name" value="ALPHA-D-RIBOSE 1-METHYLPHOSPHONATE 5-TRIPHOSPHATE DIPHOSPHATASE"/>
    <property type="match status" value="1"/>
</dbReference>